<feature type="transmembrane region" description="Helical" evidence="6">
    <location>
        <begin position="239"/>
        <end position="257"/>
    </location>
</feature>
<dbReference type="PRINTS" id="PR00237">
    <property type="entry name" value="GPCRRHODOPSN"/>
</dbReference>
<dbReference type="PANTHER" id="PTHR22750">
    <property type="entry name" value="G-PROTEIN COUPLED RECEPTOR"/>
    <property type="match status" value="1"/>
</dbReference>
<evidence type="ECO:0000256" key="6">
    <source>
        <dbReference type="SAM" id="Phobius"/>
    </source>
</evidence>
<dbReference type="EMBL" id="CALNXJ010000057">
    <property type="protein sequence ID" value="CAH3155228.1"/>
    <property type="molecule type" value="Genomic_DNA"/>
</dbReference>
<organism evidence="8 9">
    <name type="scientific">Pocillopora meandrina</name>
    <dbReference type="NCBI Taxonomy" id="46732"/>
    <lineage>
        <taxon>Eukaryota</taxon>
        <taxon>Metazoa</taxon>
        <taxon>Cnidaria</taxon>
        <taxon>Anthozoa</taxon>
        <taxon>Hexacorallia</taxon>
        <taxon>Scleractinia</taxon>
        <taxon>Astrocoeniina</taxon>
        <taxon>Pocilloporidae</taxon>
        <taxon>Pocillopora</taxon>
    </lineage>
</organism>
<evidence type="ECO:0000256" key="3">
    <source>
        <dbReference type="ARBA" id="ARBA00022692"/>
    </source>
</evidence>
<evidence type="ECO:0000256" key="5">
    <source>
        <dbReference type="ARBA" id="ARBA00023136"/>
    </source>
</evidence>
<proteinExistence type="predicted"/>
<reference evidence="8 9" key="1">
    <citation type="submission" date="2022-05" db="EMBL/GenBank/DDBJ databases">
        <authorList>
            <consortium name="Genoscope - CEA"/>
            <person name="William W."/>
        </authorList>
    </citation>
    <scope>NUCLEOTIDE SEQUENCE [LARGE SCALE GENOMIC DNA]</scope>
</reference>
<keyword evidence="9" id="KW-1185">Reference proteome</keyword>
<comment type="subcellular location">
    <subcellularLocation>
        <location evidence="1">Cell membrane</location>
        <topology evidence="1">Multi-pass membrane protein</topology>
    </subcellularLocation>
</comment>
<feature type="transmembrane region" description="Helical" evidence="6">
    <location>
        <begin position="119"/>
        <end position="139"/>
    </location>
</feature>
<keyword evidence="3 6" id="KW-0812">Transmembrane</keyword>
<dbReference type="GO" id="GO:0004930">
    <property type="term" value="F:G protein-coupled receptor activity"/>
    <property type="evidence" value="ECO:0007669"/>
    <property type="project" value="InterPro"/>
</dbReference>
<feature type="transmembrane region" description="Helical" evidence="6">
    <location>
        <begin position="77"/>
        <end position="98"/>
    </location>
</feature>
<feature type="transmembrane region" description="Helical" evidence="6">
    <location>
        <begin position="6"/>
        <end position="26"/>
    </location>
</feature>
<evidence type="ECO:0000256" key="4">
    <source>
        <dbReference type="ARBA" id="ARBA00022989"/>
    </source>
</evidence>
<evidence type="ECO:0000256" key="2">
    <source>
        <dbReference type="ARBA" id="ARBA00022475"/>
    </source>
</evidence>
<dbReference type="InterPro" id="IPR000276">
    <property type="entry name" value="GPCR_Rhodpsn"/>
</dbReference>
<comment type="caution">
    <text evidence="8">The sequence shown here is derived from an EMBL/GenBank/DDBJ whole genome shotgun (WGS) entry which is preliminary data.</text>
</comment>
<protein>
    <recommendedName>
        <fullName evidence="7">G-protein coupled receptors family 1 profile domain-containing protein</fullName>
    </recommendedName>
</protein>
<sequence length="280" mass="31314">MVFLFAINVAICISAILENILILVAFRKVSSLHPPSKLLFECLAFTDLGVGLLHQPLHIASFTLHKNAKTCSYIKLASWIVAVTFCGVSLLTLAVVSVDRLLALTLKLRYRQVVTLRRTQFIIAILWVGSSASGLVSLYNGRISFMISFLGTMTFITISTFCYITIFIKLFHHQAQIQGQVLNAQHNNVGNQLNISRYRKTVSSALFVQLTLVVCYTPFGVERGFIATNRHVSSFAAQVAWSLVALNSALNPIIYFWKMREVRHAARTSTEQLCCRSRVP</sequence>
<dbReference type="CDD" id="cd00637">
    <property type="entry name" value="7tm_classA_rhodopsin-like"/>
    <property type="match status" value="1"/>
</dbReference>
<feature type="transmembrane region" description="Helical" evidence="6">
    <location>
        <begin position="38"/>
        <end position="57"/>
    </location>
</feature>
<keyword evidence="2" id="KW-1003">Cell membrane</keyword>
<feature type="transmembrane region" description="Helical" evidence="6">
    <location>
        <begin position="201"/>
        <end position="219"/>
    </location>
</feature>
<dbReference type="Gene3D" id="1.20.1070.10">
    <property type="entry name" value="Rhodopsin 7-helix transmembrane proteins"/>
    <property type="match status" value="1"/>
</dbReference>
<keyword evidence="4 6" id="KW-1133">Transmembrane helix</keyword>
<feature type="domain" description="G-protein coupled receptors family 1 profile" evidence="7">
    <location>
        <begin position="18"/>
        <end position="255"/>
    </location>
</feature>
<dbReference type="Pfam" id="PF00001">
    <property type="entry name" value="7tm_1"/>
    <property type="match status" value="1"/>
</dbReference>
<dbReference type="GO" id="GO:0005886">
    <property type="term" value="C:plasma membrane"/>
    <property type="evidence" value="ECO:0007669"/>
    <property type="project" value="UniProtKB-SubCell"/>
</dbReference>
<dbReference type="SUPFAM" id="SSF81321">
    <property type="entry name" value="Family A G protein-coupled receptor-like"/>
    <property type="match status" value="1"/>
</dbReference>
<evidence type="ECO:0000313" key="9">
    <source>
        <dbReference type="Proteomes" id="UP001159428"/>
    </source>
</evidence>
<keyword evidence="5 6" id="KW-0472">Membrane</keyword>
<evidence type="ECO:0000259" key="7">
    <source>
        <dbReference type="PROSITE" id="PS50262"/>
    </source>
</evidence>
<dbReference type="InterPro" id="IPR017452">
    <property type="entry name" value="GPCR_Rhodpsn_7TM"/>
</dbReference>
<dbReference type="Proteomes" id="UP001159428">
    <property type="component" value="Unassembled WGS sequence"/>
</dbReference>
<dbReference type="PROSITE" id="PS50262">
    <property type="entry name" value="G_PROTEIN_RECEP_F1_2"/>
    <property type="match status" value="1"/>
</dbReference>
<evidence type="ECO:0000256" key="1">
    <source>
        <dbReference type="ARBA" id="ARBA00004651"/>
    </source>
</evidence>
<name>A0AAU9XQ02_9CNID</name>
<accession>A0AAU9XQ02</accession>
<evidence type="ECO:0000313" key="8">
    <source>
        <dbReference type="EMBL" id="CAH3155228.1"/>
    </source>
</evidence>
<dbReference type="AlphaFoldDB" id="A0AAU9XQ02"/>
<gene>
    <name evidence="8" type="ORF">PMEA_00027886</name>
</gene>
<feature type="transmembrane region" description="Helical" evidence="6">
    <location>
        <begin position="145"/>
        <end position="168"/>
    </location>
</feature>